<proteinExistence type="predicted"/>
<protein>
    <submittedName>
        <fullName evidence="6">TetR family transcriptional regulator</fullName>
    </submittedName>
</protein>
<accession>A0A0D7WVW8</accession>
<dbReference type="Proteomes" id="UP000032534">
    <property type="component" value="Unassembled WGS sequence"/>
</dbReference>
<evidence type="ECO:0000256" key="3">
    <source>
        <dbReference type="ARBA" id="ARBA00023163"/>
    </source>
</evidence>
<evidence type="ECO:0000313" key="6">
    <source>
        <dbReference type="EMBL" id="KJD43139.1"/>
    </source>
</evidence>
<keyword evidence="7" id="KW-1185">Reference proteome</keyword>
<keyword evidence="1" id="KW-0805">Transcription regulation</keyword>
<dbReference type="InterPro" id="IPR011075">
    <property type="entry name" value="TetR_C"/>
</dbReference>
<reference evidence="6 7" key="1">
    <citation type="submission" date="2014-11" db="EMBL/GenBank/DDBJ databases">
        <title>Draft Genome Sequences of Paenibacillus polymyxa NRRL B-30509 and Paenibacillus terrae NRRL B-30644, Strains from a Poultry Environment that Produce Tridecaptin A and Paenicidins.</title>
        <authorList>
            <person name="van Belkum M.J."/>
            <person name="Lohans C.T."/>
            <person name="Vederas J.C."/>
        </authorList>
    </citation>
    <scope>NUCLEOTIDE SEQUENCE [LARGE SCALE GENOMIC DNA]</scope>
    <source>
        <strain evidence="6 7">NRRL B-30644</strain>
    </source>
</reference>
<dbReference type="Pfam" id="PF16925">
    <property type="entry name" value="TetR_C_13"/>
    <property type="match status" value="1"/>
</dbReference>
<dbReference type="Gene3D" id="1.10.10.60">
    <property type="entry name" value="Homeodomain-like"/>
    <property type="match status" value="1"/>
</dbReference>
<dbReference type="SUPFAM" id="SSF48498">
    <property type="entry name" value="Tetracyclin repressor-like, C-terminal domain"/>
    <property type="match status" value="1"/>
</dbReference>
<dbReference type="SUPFAM" id="SSF46689">
    <property type="entry name" value="Homeodomain-like"/>
    <property type="match status" value="1"/>
</dbReference>
<dbReference type="PATRIC" id="fig|159743.3.peg.5371"/>
<dbReference type="Gene3D" id="1.10.357.10">
    <property type="entry name" value="Tetracycline Repressor, domain 2"/>
    <property type="match status" value="1"/>
</dbReference>
<dbReference type="EMBL" id="JTHP01000066">
    <property type="protein sequence ID" value="KJD43139.1"/>
    <property type="molecule type" value="Genomic_DNA"/>
</dbReference>
<dbReference type="OrthoDB" id="9795242at2"/>
<dbReference type="PROSITE" id="PS50977">
    <property type="entry name" value="HTH_TETR_2"/>
    <property type="match status" value="1"/>
</dbReference>
<evidence type="ECO:0000256" key="2">
    <source>
        <dbReference type="ARBA" id="ARBA00023125"/>
    </source>
</evidence>
<dbReference type="Pfam" id="PF00440">
    <property type="entry name" value="TetR_N"/>
    <property type="match status" value="1"/>
</dbReference>
<dbReference type="InterPro" id="IPR009057">
    <property type="entry name" value="Homeodomain-like_sf"/>
</dbReference>
<evidence type="ECO:0000259" key="5">
    <source>
        <dbReference type="PROSITE" id="PS50977"/>
    </source>
</evidence>
<feature type="DNA-binding region" description="H-T-H motif" evidence="4">
    <location>
        <begin position="29"/>
        <end position="48"/>
    </location>
</feature>
<dbReference type="RefSeq" id="WP_044648527.1">
    <property type="nucleotide sequence ID" value="NZ_JTHP01000066.1"/>
</dbReference>
<dbReference type="PANTHER" id="PTHR47506">
    <property type="entry name" value="TRANSCRIPTIONAL REGULATORY PROTEIN"/>
    <property type="match status" value="1"/>
</dbReference>
<evidence type="ECO:0000313" key="7">
    <source>
        <dbReference type="Proteomes" id="UP000032534"/>
    </source>
</evidence>
<comment type="caution">
    <text evidence="6">The sequence shown here is derived from an EMBL/GenBank/DDBJ whole genome shotgun (WGS) entry which is preliminary data.</text>
</comment>
<dbReference type="PANTHER" id="PTHR47506:SF10">
    <property type="entry name" value="TRANSCRIPTIONAL REGULATORY PROTEIN"/>
    <property type="match status" value="1"/>
</dbReference>
<dbReference type="AlphaFoldDB" id="A0A0D7WVW8"/>
<dbReference type="InterPro" id="IPR001647">
    <property type="entry name" value="HTH_TetR"/>
</dbReference>
<feature type="domain" description="HTH tetR-type" evidence="5">
    <location>
        <begin position="6"/>
        <end position="66"/>
    </location>
</feature>
<gene>
    <name evidence="6" type="ORF">QD47_24275</name>
</gene>
<evidence type="ECO:0000256" key="1">
    <source>
        <dbReference type="ARBA" id="ARBA00023015"/>
    </source>
</evidence>
<evidence type="ECO:0000256" key="4">
    <source>
        <dbReference type="PROSITE-ProRule" id="PRU00335"/>
    </source>
</evidence>
<dbReference type="GO" id="GO:0003677">
    <property type="term" value="F:DNA binding"/>
    <property type="evidence" value="ECO:0007669"/>
    <property type="project" value="UniProtKB-UniRule"/>
</dbReference>
<sequence>MARYKEFEVNEVLDKAIQLFWMQGYEKTSMQELVDFMGIHRKSIYDTFGDKHALFMNALQRYEAIQNNKMRLLVDKQEPVKELMRQFFESTLQKKGDPQGCFIVNSGVELGLLDPEVASLVEDSYSKTEKLLYNLILIGQQTGEFEAQLDPEALSHYFMNAWLGLRTMVKTATNQEKLSGIINTTLSILD</sequence>
<dbReference type="InterPro" id="IPR036271">
    <property type="entry name" value="Tet_transcr_reg_TetR-rel_C_sf"/>
</dbReference>
<name>A0A0D7WVW8_9BACL</name>
<keyword evidence="2 4" id="KW-0238">DNA-binding</keyword>
<organism evidence="6 7">
    <name type="scientific">Paenibacillus terrae</name>
    <dbReference type="NCBI Taxonomy" id="159743"/>
    <lineage>
        <taxon>Bacteria</taxon>
        <taxon>Bacillati</taxon>
        <taxon>Bacillota</taxon>
        <taxon>Bacilli</taxon>
        <taxon>Bacillales</taxon>
        <taxon>Paenibacillaceae</taxon>
        <taxon>Paenibacillus</taxon>
    </lineage>
</organism>
<keyword evidence="3" id="KW-0804">Transcription</keyword>